<comment type="caution">
    <text evidence="1">The sequence shown here is derived from an EMBL/GenBank/DDBJ whole genome shotgun (WGS) entry which is preliminary data.</text>
</comment>
<evidence type="ECO:0000313" key="2">
    <source>
        <dbReference type="Proteomes" id="UP001500124"/>
    </source>
</evidence>
<organism evidence="1 2">
    <name type="scientific">Streptomyces similanensis</name>
    <dbReference type="NCBI Taxonomy" id="1274988"/>
    <lineage>
        <taxon>Bacteria</taxon>
        <taxon>Bacillati</taxon>
        <taxon>Actinomycetota</taxon>
        <taxon>Actinomycetes</taxon>
        <taxon>Kitasatosporales</taxon>
        <taxon>Streptomycetaceae</taxon>
        <taxon>Streptomyces</taxon>
    </lineage>
</organism>
<accession>A0ABP9KCQ4</accession>
<dbReference type="Proteomes" id="UP001500124">
    <property type="component" value="Unassembled WGS sequence"/>
</dbReference>
<name>A0ABP9KCQ4_9ACTN</name>
<keyword evidence="2" id="KW-1185">Reference proteome</keyword>
<proteinExistence type="predicted"/>
<reference evidence="2" key="1">
    <citation type="journal article" date="2019" name="Int. J. Syst. Evol. Microbiol.">
        <title>The Global Catalogue of Microorganisms (GCM) 10K type strain sequencing project: providing services to taxonomists for standard genome sequencing and annotation.</title>
        <authorList>
            <consortium name="The Broad Institute Genomics Platform"/>
            <consortium name="The Broad Institute Genome Sequencing Center for Infectious Disease"/>
            <person name="Wu L."/>
            <person name="Ma J."/>
        </authorList>
    </citation>
    <scope>NUCLEOTIDE SEQUENCE [LARGE SCALE GENOMIC DNA]</scope>
    <source>
        <strain evidence="2">JCM 18410</strain>
    </source>
</reference>
<protein>
    <submittedName>
        <fullName evidence="1">Uncharacterized protein</fullName>
    </submittedName>
</protein>
<evidence type="ECO:0000313" key="1">
    <source>
        <dbReference type="EMBL" id="GAA5054122.1"/>
    </source>
</evidence>
<sequence length="302" mass="33993">MDEERQPVDAYELFVALRDHGSAPDAFETVVTPWLARASPGYPARLAKAAQCLCDDGFDGPATLREDMSWELYALSRVSDVLLLAQQPPYEAGGEVPWAHRLHPLDQWPALGLEQYLRLFARLGLVAFEETGTFDPFLHEIVEVEQAADPKEPVRVTEVVWPGLWLGPLLFSRAGVRVRAGARHAERGVADRSPLYWTFLRRHRPTVDESHGWGHNSQWRTGFRLDLRTQAGRRVNADGHQDIDDAEGSLGPNEALLTPAERRELVRHRCLLRPPENAAALAADASWEADLYPFDWRLPASE</sequence>
<gene>
    <name evidence="1" type="ORF">GCM10023336_25040</name>
</gene>
<dbReference type="EMBL" id="BAABKC010000037">
    <property type="protein sequence ID" value="GAA5054122.1"/>
    <property type="molecule type" value="Genomic_DNA"/>
</dbReference>